<dbReference type="Pfam" id="PF00271">
    <property type="entry name" value="Helicase_C"/>
    <property type="match status" value="1"/>
</dbReference>
<feature type="domain" description="Helicase C-terminal" evidence="5">
    <location>
        <begin position="108"/>
        <end position="194"/>
    </location>
</feature>
<feature type="domain" description="SNF2 N-terminal" evidence="4">
    <location>
        <begin position="1"/>
        <end position="76"/>
    </location>
</feature>
<evidence type="ECO:0000259" key="4">
    <source>
        <dbReference type="Pfam" id="PF00176"/>
    </source>
</evidence>
<dbReference type="GO" id="GO:0005524">
    <property type="term" value="F:ATP binding"/>
    <property type="evidence" value="ECO:0007669"/>
    <property type="project" value="UniProtKB-KW"/>
</dbReference>
<protein>
    <submittedName>
        <fullName evidence="7">Helicase C-terminal domain-containing protein</fullName>
    </submittedName>
</protein>
<dbReference type="InterPro" id="IPR050628">
    <property type="entry name" value="SNF2_RAD54_helicase_TF"/>
</dbReference>
<dbReference type="SUPFAM" id="SSF52540">
    <property type="entry name" value="P-loop containing nucleoside triphosphate hydrolases"/>
    <property type="match status" value="1"/>
</dbReference>
<dbReference type="GO" id="GO:0006281">
    <property type="term" value="P:DNA repair"/>
    <property type="evidence" value="ECO:0007669"/>
    <property type="project" value="TreeGrafter"/>
</dbReference>
<dbReference type="OrthoDB" id="2507053at2759"/>
<evidence type="ECO:0000256" key="1">
    <source>
        <dbReference type="ARBA" id="ARBA00022741"/>
    </source>
</evidence>
<dbReference type="PANTHER" id="PTHR45626:SF22">
    <property type="entry name" value="DNA REPAIR PROTEIN RAD5"/>
    <property type="match status" value="1"/>
</dbReference>
<keyword evidence="3" id="KW-0067">ATP-binding</keyword>
<reference evidence="7 8" key="3">
    <citation type="journal article" date="2017" name="G3 (Bethesda)">
        <title>Comparative analysis highlights variable genome content of wheat rusts and divergence of the mating loci.</title>
        <authorList>
            <person name="Cuomo C.A."/>
            <person name="Bakkeren G."/>
            <person name="Khalil H.B."/>
            <person name="Panwar V."/>
            <person name="Joly D."/>
            <person name="Linning R."/>
            <person name="Sakthikumar S."/>
            <person name="Song X."/>
            <person name="Adiconis X."/>
            <person name="Fan L."/>
            <person name="Goldberg J.M."/>
            <person name="Levin J.Z."/>
            <person name="Young S."/>
            <person name="Zeng Q."/>
            <person name="Anikster Y."/>
            <person name="Bruce M."/>
            <person name="Wang M."/>
            <person name="Yin C."/>
            <person name="McCallum B."/>
            <person name="Szabo L.J."/>
            <person name="Hulbert S."/>
            <person name="Chen X."/>
            <person name="Fellers J.P."/>
        </authorList>
    </citation>
    <scope>NUCLEOTIDE SEQUENCE</scope>
    <source>
        <strain evidence="8">Isolate 1-1 / race 1 (BBBD)</strain>
        <strain evidence="7">isolate 1-1 / race 1 (BBBD)</strain>
    </source>
</reference>
<dbReference type="InterPro" id="IPR027417">
    <property type="entry name" value="P-loop_NTPase"/>
</dbReference>
<dbReference type="Proteomes" id="UP000005240">
    <property type="component" value="Unassembled WGS sequence"/>
</dbReference>
<proteinExistence type="predicted"/>
<dbReference type="InterPro" id="IPR001650">
    <property type="entry name" value="Helicase_C-like"/>
</dbReference>
<name>A0A180FYL5_PUCT1</name>
<evidence type="ECO:0000313" key="7">
    <source>
        <dbReference type="EnsemblFungi" id="PTTG_30473-t43_1-p1"/>
    </source>
</evidence>
<dbReference type="GO" id="GO:0008094">
    <property type="term" value="F:ATP-dependent activity, acting on DNA"/>
    <property type="evidence" value="ECO:0007669"/>
    <property type="project" value="TreeGrafter"/>
</dbReference>
<keyword evidence="2" id="KW-0378">Hydrolase</keyword>
<evidence type="ECO:0000313" key="6">
    <source>
        <dbReference type="EMBL" id="OAV85506.1"/>
    </source>
</evidence>
<dbReference type="InterPro" id="IPR049730">
    <property type="entry name" value="SNF2/RAD54-like_C"/>
</dbReference>
<reference evidence="6" key="1">
    <citation type="submission" date="2009-11" db="EMBL/GenBank/DDBJ databases">
        <authorList>
            <consortium name="The Broad Institute Genome Sequencing Platform"/>
            <person name="Ward D."/>
            <person name="Feldgarden M."/>
            <person name="Earl A."/>
            <person name="Young S.K."/>
            <person name="Zeng Q."/>
            <person name="Koehrsen M."/>
            <person name="Alvarado L."/>
            <person name="Berlin A."/>
            <person name="Bochicchio J."/>
            <person name="Borenstein D."/>
            <person name="Chapman S.B."/>
            <person name="Chen Z."/>
            <person name="Engels R."/>
            <person name="Freedman E."/>
            <person name="Gellesch M."/>
            <person name="Goldberg J."/>
            <person name="Griggs A."/>
            <person name="Gujja S."/>
            <person name="Heilman E."/>
            <person name="Heiman D."/>
            <person name="Hepburn T."/>
            <person name="Howarth C."/>
            <person name="Jen D."/>
            <person name="Larson L."/>
            <person name="Lewis B."/>
            <person name="Mehta T."/>
            <person name="Park D."/>
            <person name="Pearson M."/>
            <person name="Roberts A."/>
            <person name="Saif S."/>
            <person name="Shea T."/>
            <person name="Shenoy N."/>
            <person name="Sisk P."/>
            <person name="Stolte C."/>
            <person name="Sykes S."/>
            <person name="Thomson T."/>
            <person name="Walk T."/>
            <person name="White J."/>
            <person name="Yandava C."/>
            <person name="Izard J."/>
            <person name="Baranova O.V."/>
            <person name="Blanton J.M."/>
            <person name="Tanner A.C."/>
            <person name="Dewhirst F.E."/>
            <person name="Haas B."/>
            <person name="Nusbaum C."/>
            <person name="Birren B."/>
        </authorList>
    </citation>
    <scope>NUCLEOTIDE SEQUENCE [LARGE SCALE GENOMIC DNA]</scope>
    <source>
        <strain evidence="6">1-1 BBBD Race 1</strain>
    </source>
</reference>
<keyword evidence="8" id="KW-1185">Reference proteome</keyword>
<dbReference type="EMBL" id="ADAS02003978">
    <property type="protein sequence ID" value="OAV85506.1"/>
    <property type="molecule type" value="Genomic_DNA"/>
</dbReference>
<dbReference type="GO" id="GO:0016787">
    <property type="term" value="F:hydrolase activity"/>
    <property type="evidence" value="ECO:0007669"/>
    <property type="project" value="UniProtKB-KW"/>
</dbReference>
<accession>A0A180FYL5</accession>
<dbReference type="CDD" id="cd18793">
    <property type="entry name" value="SF2_C_SNF"/>
    <property type="match status" value="1"/>
</dbReference>
<evidence type="ECO:0000256" key="3">
    <source>
        <dbReference type="ARBA" id="ARBA00022840"/>
    </source>
</evidence>
<dbReference type="VEuPathDB" id="FungiDB:PTTG_30473"/>
<gene>
    <name evidence="6" type="ORF">PTTG_30473</name>
</gene>
<evidence type="ECO:0000256" key="2">
    <source>
        <dbReference type="ARBA" id="ARBA00022801"/>
    </source>
</evidence>
<reference evidence="7" key="4">
    <citation type="submission" date="2025-05" db="UniProtKB">
        <authorList>
            <consortium name="EnsemblFungi"/>
        </authorList>
    </citation>
    <scope>IDENTIFICATION</scope>
    <source>
        <strain evidence="7">isolate 1-1 / race 1 (BBBD)</strain>
    </source>
</reference>
<evidence type="ECO:0000313" key="8">
    <source>
        <dbReference type="Proteomes" id="UP000005240"/>
    </source>
</evidence>
<sequence length="211" mass="24211">MQSVCLRRTKDVLLNLPEKVEHAVVVQHNSHWEQYSRELHASFIRDFGRLRTSEKQWDGAEFFRQLTMLRQFCNHPMFAREELPIQVSWRWQDSAKIVHLIDSLLAFVGGGREIQHPKAVVFSSFVGFLEIIGHALEESHMEFTWLTGNLSVGQRDENLNKFRGVSHCHVLLASLQAAGVGIDLRCAQNVYLMACSFPLFQTGKTRRSSTS</sequence>
<reference evidence="6" key="2">
    <citation type="submission" date="2016-05" db="EMBL/GenBank/DDBJ databases">
        <title>Comparative analysis highlights variable genome content of wheat rusts and divergence of the mating loci.</title>
        <authorList>
            <person name="Cuomo C.A."/>
            <person name="Bakkeren G."/>
            <person name="Szabo L."/>
            <person name="Khalil H."/>
            <person name="Joly D."/>
            <person name="Goldberg J."/>
            <person name="Young S."/>
            <person name="Zeng Q."/>
            <person name="Fellers J."/>
        </authorList>
    </citation>
    <scope>NUCLEOTIDE SEQUENCE [LARGE SCALE GENOMIC DNA]</scope>
    <source>
        <strain evidence="6">1-1 BBBD Race 1</strain>
    </source>
</reference>
<dbReference type="Pfam" id="PF00176">
    <property type="entry name" value="SNF2-rel_dom"/>
    <property type="match status" value="1"/>
</dbReference>
<organism evidence="6">
    <name type="scientific">Puccinia triticina (isolate 1-1 / race 1 (BBBD))</name>
    <name type="common">Brown leaf rust fungus</name>
    <dbReference type="NCBI Taxonomy" id="630390"/>
    <lineage>
        <taxon>Eukaryota</taxon>
        <taxon>Fungi</taxon>
        <taxon>Dikarya</taxon>
        <taxon>Basidiomycota</taxon>
        <taxon>Pucciniomycotina</taxon>
        <taxon>Pucciniomycetes</taxon>
        <taxon>Pucciniales</taxon>
        <taxon>Pucciniaceae</taxon>
        <taxon>Puccinia</taxon>
    </lineage>
</organism>
<keyword evidence="1" id="KW-0547">Nucleotide-binding</keyword>
<dbReference type="Gene3D" id="3.40.50.300">
    <property type="entry name" value="P-loop containing nucleotide triphosphate hydrolases"/>
    <property type="match status" value="1"/>
</dbReference>
<dbReference type="AlphaFoldDB" id="A0A180FYL5"/>
<dbReference type="STRING" id="630390.A0A180FYL5"/>
<evidence type="ECO:0000259" key="5">
    <source>
        <dbReference type="Pfam" id="PF00271"/>
    </source>
</evidence>
<dbReference type="GO" id="GO:0005634">
    <property type="term" value="C:nucleus"/>
    <property type="evidence" value="ECO:0007669"/>
    <property type="project" value="TreeGrafter"/>
</dbReference>
<dbReference type="PANTHER" id="PTHR45626">
    <property type="entry name" value="TRANSCRIPTION TERMINATION FACTOR 2-RELATED"/>
    <property type="match status" value="1"/>
</dbReference>
<dbReference type="InterPro" id="IPR000330">
    <property type="entry name" value="SNF2_N"/>
</dbReference>
<dbReference type="EnsemblFungi" id="PTTG_30473-t43_1">
    <property type="protein sequence ID" value="PTTG_30473-t43_1-p1"/>
    <property type="gene ID" value="PTTG_30473"/>
</dbReference>